<comment type="caution">
    <text evidence="1">The sequence shown here is derived from an EMBL/GenBank/DDBJ whole genome shotgun (WGS) entry which is preliminary data.</text>
</comment>
<dbReference type="RefSeq" id="WP_319969257.1">
    <property type="nucleotide sequence ID" value="NZ_JAXAVW010000025.1"/>
</dbReference>
<evidence type="ECO:0000313" key="1">
    <source>
        <dbReference type="EMBL" id="MDX8034235.1"/>
    </source>
</evidence>
<keyword evidence="2" id="KW-1185">Reference proteome</keyword>
<proteinExistence type="predicted"/>
<accession>A0ABU4T7U1</accession>
<name>A0ABU4T7U1_9PSEU</name>
<dbReference type="Proteomes" id="UP001285521">
    <property type="component" value="Unassembled WGS sequence"/>
</dbReference>
<reference evidence="1 2" key="1">
    <citation type="submission" date="2023-11" db="EMBL/GenBank/DDBJ databases">
        <title>Lentzea sokolovensis, sp. nov., Lentzea kristufkii, sp. nov., and Lentzea miocenensis, sp. nov., rare actinobacteria from Sokolov Coal Basin, Miocene lacustrine sediment, Czech Republic.</title>
        <authorList>
            <person name="Lara A."/>
            <person name="Kotroba L."/>
            <person name="Nouioui I."/>
            <person name="Neumann-Schaal M."/>
            <person name="Mast Y."/>
            <person name="Chronakova A."/>
        </authorList>
    </citation>
    <scope>NUCLEOTIDE SEQUENCE [LARGE SCALE GENOMIC DNA]</scope>
    <source>
        <strain evidence="1 2">BCCO 10_0856</strain>
    </source>
</reference>
<sequence>MPDALAELYLRSEVGSFGGFLHFEAPDGMCTHRELIEDLLADSTRQFLDSLPTTTYFGFGVLSSTYKRHDWL</sequence>
<organism evidence="1 2">
    <name type="scientific">Lentzea miocenica</name>
    <dbReference type="NCBI Taxonomy" id="3095431"/>
    <lineage>
        <taxon>Bacteria</taxon>
        <taxon>Bacillati</taxon>
        <taxon>Actinomycetota</taxon>
        <taxon>Actinomycetes</taxon>
        <taxon>Pseudonocardiales</taxon>
        <taxon>Pseudonocardiaceae</taxon>
        <taxon>Lentzea</taxon>
    </lineage>
</organism>
<gene>
    <name evidence="1" type="ORF">SK803_28805</name>
</gene>
<protein>
    <submittedName>
        <fullName evidence="1">Uncharacterized protein</fullName>
    </submittedName>
</protein>
<evidence type="ECO:0000313" key="2">
    <source>
        <dbReference type="Proteomes" id="UP001285521"/>
    </source>
</evidence>
<dbReference type="EMBL" id="JAXAVW010000025">
    <property type="protein sequence ID" value="MDX8034235.1"/>
    <property type="molecule type" value="Genomic_DNA"/>
</dbReference>